<reference evidence="5" key="1">
    <citation type="journal article" date="2019" name="Int. J. Syst. Evol. Microbiol.">
        <title>The Global Catalogue of Microorganisms (GCM) 10K type strain sequencing project: providing services to taxonomists for standard genome sequencing and annotation.</title>
        <authorList>
            <consortium name="The Broad Institute Genomics Platform"/>
            <consortium name="The Broad Institute Genome Sequencing Center for Infectious Disease"/>
            <person name="Wu L."/>
            <person name="Ma J."/>
        </authorList>
    </citation>
    <scope>NUCLEOTIDE SEQUENCE [LARGE SCALE GENOMIC DNA]</scope>
    <source>
        <strain evidence="5">KCTC 33849</strain>
    </source>
</reference>
<evidence type="ECO:0000313" key="5">
    <source>
        <dbReference type="Proteomes" id="UP001597540"/>
    </source>
</evidence>
<comment type="caution">
    <text evidence="4">The sequence shown here is derived from an EMBL/GenBank/DDBJ whole genome shotgun (WGS) entry which is preliminary data.</text>
</comment>
<feature type="compositionally biased region" description="Low complexity" evidence="1">
    <location>
        <begin position="907"/>
        <end position="916"/>
    </location>
</feature>
<gene>
    <name evidence="4" type="ORF">ACFSVM_00220</name>
</gene>
<evidence type="ECO:0000313" key="4">
    <source>
        <dbReference type="EMBL" id="MFD2698880.1"/>
    </source>
</evidence>
<sequence>MMMKKWVSSVVIAALVSAGVGHTPGMLNAATAIQIYIDNERLPSPQAPVMKGNRVLVPLRSIFEGLDANVIWNNKTKTVTATKGDQTVSMTIGSSYATISGSRVTLDVPASIIKGSTMVPIRFVTEALGEEVLWNSSAKRVDIITSSNDLSSSTVTTRVGTQYGDARDISVEFTPSQNEGGVHEYRVILVKASNSGSFNLNEARNVSYTSYTPVSRTNGKLSVTLKENTLDAAGQKIQSGTAYKVYVLTVGNDASDFSYVLSSAKDPITMNAKPAVAAASEVKIRDIANHGDGRDMEVSFKQPGTTSDITNYRIFVVKQKDASSFDVNAASRAANSYSTPVNKSSSSTITTTLSSGTRDSSGEMIKNGIPYVVYIYSASSNTNNKQHKLSGASSAITLDSATLTAPSITAVNDVNDYGNGRDIQLSFNRAGNEAKVGFYRIYVVRNNQASSFNMTEANKLGSDRYYDISKTGNNITTTLPEKLKDTSGNTIREGETYRVFVASMGNQQGGYSNLLSGASAQITLVNNSVTKPISGLAVSDIQDYGDGRDLRVTFNKSSNEASVDHYRVFVVKSGNAGALNVSIASSMNSSRYTRVNKTGGNLSVALSADARDTDGSIIRSGVSYRVFVLAVSNRGDSKLNSLSGASSVIQLSASSAQPASSVEAVVNGTNGDGRDVTVKFKKASDETGLSRYLVMVVRADEASRFDLAWANRVDSGNYTAVAKKGSDLSQVLNENTKDVRGDRLTPGTNYKVFVLSLADGKVRSENALSQPSNTFVINKAPVAVDTAVITKVENKPAENPAIKVDFNKAGNEAGLSFYAVIAVKAANADQFTLEQANALPRSQYTAVSRTGDNLSAVLDTYALDADGSTLKAGVTYRIFVLSVADGDKATVNSLSRASDTIVMEELPAAAAPQSQSTSGEHGEDSASKDI</sequence>
<organism evidence="4 5">
    <name type="scientific">Paenibacillus shunpengii</name>
    <dbReference type="NCBI Taxonomy" id="2054424"/>
    <lineage>
        <taxon>Bacteria</taxon>
        <taxon>Bacillati</taxon>
        <taxon>Bacillota</taxon>
        <taxon>Bacilli</taxon>
        <taxon>Bacillales</taxon>
        <taxon>Paenibacillaceae</taxon>
        <taxon>Paenibacillus</taxon>
    </lineage>
</organism>
<name>A0ABW5SHM8_9BACL</name>
<dbReference type="Pfam" id="PF07833">
    <property type="entry name" value="Cu_amine_oxidN1"/>
    <property type="match status" value="1"/>
</dbReference>
<feature type="domain" description="Copper amine oxidase-like N-terminal" evidence="3">
    <location>
        <begin position="37"/>
        <end position="142"/>
    </location>
</feature>
<feature type="region of interest" description="Disordered" evidence="1">
    <location>
        <begin position="337"/>
        <end position="359"/>
    </location>
</feature>
<evidence type="ECO:0000256" key="1">
    <source>
        <dbReference type="SAM" id="MobiDB-lite"/>
    </source>
</evidence>
<dbReference type="Proteomes" id="UP001597540">
    <property type="component" value="Unassembled WGS sequence"/>
</dbReference>
<feature type="compositionally biased region" description="Basic and acidic residues" evidence="1">
    <location>
        <begin position="920"/>
        <end position="930"/>
    </location>
</feature>
<accession>A0ABW5SHM8</accession>
<dbReference type="InterPro" id="IPR012854">
    <property type="entry name" value="Cu_amine_oxidase-like_N"/>
</dbReference>
<evidence type="ECO:0000259" key="3">
    <source>
        <dbReference type="Pfam" id="PF07833"/>
    </source>
</evidence>
<feature type="region of interest" description="Disordered" evidence="1">
    <location>
        <begin position="905"/>
        <end position="930"/>
    </location>
</feature>
<keyword evidence="2" id="KW-0732">Signal</keyword>
<dbReference type="Gene3D" id="3.30.457.10">
    <property type="entry name" value="Copper amine oxidase-like, N-terminal domain"/>
    <property type="match status" value="1"/>
</dbReference>
<keyword evidence="5" id="KW-1185">Reference proteome</keyword>
<protein>
    <submittedName>
        <fullName evidence="4">Copper amine oxidase N-terminal domain-containing protein</fullName>
    </submittedName>
</protein>
<feature type="signal peptide" evidence="2">
    <location>
        <begin position="1"/>
        <end position="29"/>
    </location>
</feature>
<feature type="chain" id="PRO_5045851835" evidence="2">
    <location>
        <begin position="30"/>
        <end position="930"/>
    </location>
</feature>
<feature type="compositionally biased region" description="Low complexity" evidence="1">
    <location>
        <begin position="344"/>
        <end position="357"/>
    </location>
</feature>
<dbReference type="EMBL" id="JBHUMJ010000002">
    <property type="protein sequence ID" value="MFD2698880.1"/>
    <property type="molecule type" value="Genomic_DNA"/>
</dbReference>
<evidence type="ECO:0000256" key="2">
    <source>
        <dbReference type="SAM" id="SignalP"/>
    </source>
</evidence>
<dbReference type="SUPFAM" id="SSF55383">
    <property type="entry name" value="Copper amine oxidase, domain N"/>
    <property type="match status" value="1"/>
</dbReference>
<dbReference type="InterPro" id="IPR036582">
    <property type="entry name" value="Mao_N_sf"/>
</dbReference>
<proteinExistence type="predicted"/>
<dbReference type="RefSeq" id="WP_379259754.1">
    <property type="nucleotide sequence ID" value="NZ_JBHUMJ010000002.1"/>
</dbReference>